<accession>A0A852ZBL2</accession>
<feature type="transmembrane region" description="Helical" evidence="1">
    <location>
        <begin position="295"/>
        <end position="312"/>
    </location>
</feature>
<feature type="transmembrane region" description="Helical" evidence="1">
    <location>
        <begin position="6"/>
        <end position="25"/>
    </location>
</feature>
<organism evidence="2 3">
    <name type="scientific">Actinopolymorpha rutila</name>
    <dbReference type="NCBI Taxonomy" id="446787"/>
    <lineage>
        <taxon>Bacteria</taxon>
        <taxon>Bacillati</taxon>
        <taxon>Actinomycetota</taxon>
        <taxon>Actinomycetes</taxon>
        <taxon>Propionibacteriales</taxon>
        <taxon>Actinopolymorphaceae</taxon>
        <taxon>Actinopolymorpha</taxon>
    </lineage>
</organism>
<feature type="transmembrane region" description="Helical" evidence="1">
    <location>
        <begin position="236"/>
        <end position="255"/>
    </location>
</feature>
<name>A0A852ZBL2_9ACTN</name>
<proteinExistence type="predicted"/>
<evidence type="ECO:0000313" key="3">
    <source>
        <dbReference type="Proteomes" id="UP000579605"/>
    </source>
</evidence>
<reference evidence="2 3" key="1">
    <citation type="submission" date="2020-07" db="EMBL/GenBank/DDBJ databases">
        <title>Sequencing the genomes of 1000 actinobacteria strains.</title>
        <authorList>
            <person name="Klenk H.-P."/>
        </authorList>
    </citation>
    <scope>NUCLEOTIDE SEQUENCE [LARGE SCALE GENOMIC DNA]</scope>
    <source>
        <strain evidence="2 3">DSM 18448</strain>
    </source>
</reference>
<protein>
    <submittedName>
        <fullName evidence="2">Uncharacterized protein</fullName>
    </submittedName>
</protein>
<feature type="transmembrane region" description="Helical" evidence="1">
    <location>
        <begin position="87"/>
        <end position="109"/>
    </location>
</feature>
<feature type="transmembrane region" description="Helical" evidence="1">
    <location>
        <begin position="129"/>
        <end position="153"/>
    </location>
</feature>
<keyword evidence="1" id="KW-1133">Transmembrane helix</keyword>
<feature type="transmembrane region" description="Helical" evidence="1">
    <location>
        <begin position="62"/>
        <end position="81"/>
    </location>
</feature>
<dbReference type="EMBL" id="JACBZH010000001">
    <property type="protein sequence ID" value="NYH90471.1"/>
    <property type="molecule type" value="Genomic_DNA"/>
</dbReference>
<feature type="transmembrane region" description="Helical" evidence="1">
    <location>
        <begin position="193"/>
        <end position="216"/>
    </location>
</feature>
<sequence>MGLTELVVYLAVVAVAGVVAWKVVIRVGPVQGFVMLQRWGIAEPTREQCEAAADYLRERRRLYPLVLIVLGILLTIAYRVAGRGTVGTMAVLLGALVGTLLVGELVAALRRPVSTARVATLVPRRLTDLVPRVWLVASATIFVLAVACVVPALGVQAWADEVHAWADRHPGRIGPQGVLTSDALSSLPRGSGAIWLTLALLVLVAVSIAAVVRLTLTRAPLAADAAVDSALRIRTARVATGTAVLLVLGLSGTLTERIVESMDPMAVGSPPVAPGFPVQASWLGAPWSVLNAADLLYVLAALVVWCGLISPWRRQRLVEATR</sequence>
<keyword evidence="1" id="KW-0812">Transmembrane</keyword>
<comment type="caution">
    <text evidence="2">The sequence shown here is derived from an EMBL/GenBank/DDBJ whole genome shotgun (WGS) entry which is preliminary data.</text>
</comment>
<keyword evidence="3" id="KW-1185">Reference proteome</keyword>
<dbReference type="Proteomes" id="UP000579605">
    <property type="component" value="Unassembled WGS sequence"/>
</dbReference>
<gene>
    <name evidence="2" type="ORF">F4554_003109</name>
</gene>
<dbReference type="AlphaFoldDB" id="A0A852ZBL2"/>
<keyword evidence="1" id="KW-0472">Membrane</keyword>
<dbReference type="RefSeq" id="WP_179788015.1">
    <property type="nucleotide sequence ID" value="NZ_BAAARR010000016.1"/>
</dbReference>
<evidence type="ECO:0000313" key="2">
    <source>
        <dbReference type="EMBL" id="NYH90471.1"/>
    </source>
</evidence>
<evidence type="ECO:0000256" key="1">
    <source>
        <dbReference type="SAM" id="Phobius"/>
    </source>
</evidence>